<sequence length="191" mass="22385">NKPDIRRVVSKSKEGFCTEKWLVSKEEKESKKVLDMMQSSLEEIRKNNIDIGITSRKKIGRDSYSLEHASLANIVYIDKLERDYIKKQEFSKYCEGLLLNQLERNIETDQKILTFYTDGLLLKEMRNGRAVCKQGLGWLQIDKNEKKQVTEELLSIEHWPSLTRAKLAVIWIVLLAIKKGEGLRMNREWLK</sequence>
<comment type="caution">
    <text evidence="1">The sequence shown here is derived from an EMBL/GenBank/DDBJ whole genome shotgun (WGS) entry which is preliminary data.</text>
</comment>
<protein>
    <submittedName>
        <fullName evidence="1">9205_t:CDS:1</fullName>
    </submittedName>
</protein>
<keyword evidence="2" id="KW-1185">Reference proteome</keyword>
<accession>A0A9N9AHI4</accession>
<evidence type="ECO:0000313" key="2">
    <source>
        <dbReference type="Proteomes" id="UP000789405"/>
    </source>
</evidence>
<dbReference type="EMBL" id="CAJVPY010001638">
    <property type="protein sequence ID" value="CAG8530445.1"/>
    <property type="molecule type" value="Genomic_DNA"/>
</dbReference>
<reference evidence="1" key="1">
    <citation type="submission" date="2021-06" db="EMBL/GenBank/DDBJ databases">
        <authorList>
            <person name="Kallberg Y."/>
            <person name="Tangrot J."/>
            <person name="Rosling A."/>
        </authorList>
    </citation>
    <scope>NUCLEOTIDE SEQUENCE</scope>
    <source>
        <strain evidence="1">MA453B</strain>
    </source>
</reference>
<dbReference type="AlphaFoldDB" id="A0A9N9AHI4"/>
<feature type="non-terminal residue" evidence="1">
    <location>
        <position position="191"/>
    </location>
</feature>
<name>A0A9N9AHI4_9GLOM</name>
<evidence type="ECO:0000313" key="1">
    <source>
        <dbReference type="EMBL" id="CAG8530445.1"/>
    </source>
</evidence>
<organism evidence="1 2">
    <name type="scientific">Dentiscutata erythropus</name>
    <dbReference type="NCBI Taxonomy" id="1348616"/>
    <lineage>
        <taxon>Eukaryota</taxon>
        <taxon>Fungi</taxon>
        <taxon>Fungi incertae sedis</taxon>
        <taxon>Mucoromycota</taxon>
        <taxon>Glomeromycotina</taxon>
        <taxon>Glomeromycetes</taxon>
        <taxon>Diversisporales</taxon>
        <taxon>Gigasporaceae</taxon>
        <taxon>Dentiscutata</taxon>
    </lineage>
</organism>
<proteinExistence type="predicted"/>
<dbReference type="Proteomes" id="UP000789405">
    <property type="component" value="Unassembled WGS sequence"/>
</dbReference>
<gene>
    <name evidence="1" type="ORF">DERYTH_LOCUS4317</name>
</gene>